<feature type="compositionally biased region" description="Acidic residues" evidence="7">
    <location>
        <begin position="145"/>
        <end position="170"/>
    </location>
</feature>
<dbReference type="PANTHER" id="PTHR15081:SF1">
    <property type="entry name" value="NUCLEAR AUTOANTIGENIC SPERM PROTEIN"/>
    <property type="match status" value="1"/>
</dbReference>
<evidence type="ECO:0000313" key="9">
    <source>
        <dbReference type="EMBL" id="GAD98629.1"/>
    </source>
</evidence>
<dbReference type="InterPro" id="IPR019734">
    <property type="entry name" value="TPR_rpt"/>
</dbReference>
<organism evidence="9 10">
    <name type="scientific">Byssochlamys spectabilis (strain No. 5 / NBRC 109023)</name>
    <name type="common">Paecilomyces variotii</name>
    <dbReference type="NCBI Taxonomy" id="1356009"/>
    <lineage>
        <taxon>Eukaryota</taxon>
        <taxon>Fungi</taxon>
        <taxon>Dikarya</taxon>
        <taxon>Ascomycota</taxon>
        <taxon>Pezizomycotina</taxon>
        <taxon>Eurotiomycetes</taxon>
        <taxon>Eurotiomycetidae</taxon>
        <taxon>Eurotiales</taxon>
        <taxon>Thermoascaceae</taxon>
        <taxon>Paecilomyces</taxon>
    </lineage>
</organism>
<gene>
    <name evidence="9" type="ORF">PVAR5_7328</name>
</gene>
<comment type="similarity">
    <text evidence="2">Belongs to the NASP family.</text>
</comment>
<dbReference type="Gene3D" id="1.25.40.10">
    <property type="entry name" value="Tetratricopeptide repeat domain"/>
    <property type="match status" value="1"/>
</dbReference>
<evidence type="ECO:0000256" key="5">
    <source>
        <dbReference type="ARBA" id="ARBA00023242"/>
    </source>
</evidence>
<feature type="domain" description="Tetratricopeptide SHNi-TPR" evidence="8">
    <location>
        <begin position="216"/>
        <end position="253"/>
    </location>
</feature>
<evidence type="ECO:0000256" key="6">
    <source>
        <dbReference type="SAM" id="Coils"/>
    </source>
</evidence>
<keyword evidence="6" id="KW-0175">Coiled coil</keyword>
<dbReference type="SMART" id="SM00028">
    <property type="entry name" value="TPR"/>
    <property type="match status" value="2"/>
</dbReference>
<dbReference type="InParanoid" id="V5FL11"/>
<dbReference type="eggNOG" id="KOG4563">
    <property type="taxonomic scope" value="Eukaryota"/>
</dbReference>
<dbReference type="PANTHER" id="PTHR15081">
    <property type="entry name" value="NUCLEAR AUTOANTIGENIC SPERM PROTEIN NASP -RELATED"/>
    <property type="match status" value="1"/>
</dbReference>
<dbReference type="GO" id="GO:0034080">
    <property type="term" value="P:CENP-A containing chromatin assembly"/>
    <property type="evidence" value="ECO:0007669"/>
    <property type="project" value="TreeGrafter"/>
</dbReference>
<feature type="region of interest" description="Disordered" evidence="7">
    <location>
        <begin position="1"/>
        <end position="23"/>
    </location>
</feature>
<dbReference type="EMBL" id="BAUL01000253">
    <property type="protein sequence ID" value="GAD98629.1"/>
    <property type="molecule type" value="Genomic_DNA"/>
</dbReference>
<feature type="region of interest" description="Disordered" evidence="7">
    <location>
        <begin position="94"/>
        <end position="170"/>
    </location>
</feature>
<feature type="coiled-coil region" evidence="6">
    <location>
        <begin position="297"/>
        <end position="349"/>
    </location>
</feature>
<reference evidence="10" key="1">
    <citation type="journal article" date="2014" name="Genome Announc.">
        <title>Draft genome sequence of the formaldehyde-resistant fungus Byssochlamys spectabilis No. 5 (anamorph Paecilomyces variotii No. 5) (NBRC109023).</title>
        <authorList>
            <person name="Oka T."/>
            <person name="Ekino K."/>
            <person name="Fukuda K."/>
            <person name="Nomura Y."/>
        </authorList>
    </citation>
    <scope>NUCLEOTIDE SEQUENCE [LARGE SCALE GENOMIC DNA]</scope>
    <source>
        <strain evidence="10">No. 5 / NBRC 109023</strain>
    </source>
</reference>
<dbReference type="Proteomes" id="UP000018001">
    <property type="component" value="Unassembled WGS sequence"/>
</dbReference>
<evidence type="ECO:0000256" key="3">
    <source>
        <dbReference type="ARBA" id="ARBA00022737"/>
    </source>
</evidence>
<evidence type="ECO:0000313" key="10">
    <source>
        <dbReference type="Proteomes" id="UP000018001"/>
    </source>
</evidence>
<accession>V5FL11</accession>
<dbReference type="GO" id="GO:0042393">
    <property type="term" value="F:histone binding"/>
    <property type="evidence" value="ECO:0007669"/>
    <property type="project" value="TreeGrafter"/>
</dbReference>
<dbReference type="AlphaFoldDB" id="V5FL11"/>
<protein>
    <recommendedName>
        <fullName evidence="8">Tetratricopeptide SHNi-TPR domain-containing protein</fullName>
    </recommendedName>
</protein>
<evidence type="ECO:0000256" key="2">
    <source>
        <dbReference type="ARBA" id="ARBA00008402"/>
    </source>
</evidence>
<proteinExistence type="inferred from homology"/>
<comment type="subcellular location">
    <subcellularLocation>
        <location evidence="1">Nucleus</location>
    </subcellularLocation>
</comment>
<feature type="compositionally biased region" description="Basic and acidic residues" evidence="7">
    <location>
        <begin position="117"/>
        <end position="136"/>
    </location>
</feature>
<feature type="region of interest" description="Disordered" evidence="7">
    <location>
        <begin position="399"/>
        <end position="442"/>
    </location>
</feature>
<keyword evidence="4" id="KW-0802">TPR repeat</keyword>
<feature type="compositionally biased region" description="Basic and acidic residues" evidence="7">
    <location>
        <begin position="418"/>
        <end position="442"/>
    </location>
</feature>
<dbReference type="Pfam" id="PF10516">
    <property type="entry name" value="SHNi-TPR"/>
    <property type="match status" value="1"/>
</dbReference>
<keyword evidence="5" id="KW-0539">Nucleus</keyword>
<dbReference type="HOGENOM" id="CLU_028900_1_0_1"/>
<name>V5FL11_BYSSN</name>
<evidence type="ECO:0000259" key="8">
    <source>
        <dbReference type="Pfam" id="PF10516"/>
    </source>
</evidence>
<dbReference type="GO" id="GO:0006335">
    <property type="term" value="P:DNA replication-dependent chromatin assembly"/>
    <property type="evidence" value="ECO:0007669"/>
    <property type="project" value="TreeGrafter"/>
</dbReference>
<evidence type="ECO:0000256" key="7">
    <source>
        <dbReference type="SAM" id="MobiDB-lite"/>
    </source>
</evidence>
<keyword evidence="3" id="KW-0677">Repeat</keyword>
<comment type="caution">
    <text evidence="9">The sequence shown here is derived from an EMBL/GenBank/DDBJ whole genome shotgun (WGS) entry which is preliminary data.</text>
</comment>
<evidence type="ECO:0000256" key="1">
    <source>
        <dbReference type="ARBA" id="ARBA00004123"/>
    </source>
</evidence>
<dbReference type="SUPFAM" id="SSF48452">
    <property type="entry name" value="TPR-like"/>
    <property type="match status" value="1"/>
</dbReference>
<dbReference type="GO" id="GO:0005654">
    <property type="term" value="C:nucleoplasm"/>
    <property type="evidence" value="ECO:0007669"/>
    <property type="project" value="TreeGrafter"/>
</dbReference>
<dbReference type="InterPro" id="IPR011990">
    <property type="entry name" value="TPR-like_helical_dom_sf"/>
</dbReference>
<dbReference type="InterPro" id="IPR051730">
    <property type="entry name" value="NASP-like"/>
</dbReference>
<evidence type="ECO:0000256" key="4">
    <source>
        <dbReference type="ARBA" id="ARBA00022803"/>
    </source>
</evidence>
<keyword evidence="10" id="KW-1185">Reference proteome</keyword>
<dbReference type="OrthoDB" id="5587616at2759"/>
<sequence length="442" mass="48646">MAETSDVEHVAEETKQETSPDQLRAQLADLTERANAREALKDYNTAAELYSQAMEIQAQLNGEMSPENADLLYAYGKSLYNVAVSKSDVLGTKVAGKTESEPAPAQSSNKSGSKVPGESKKAKTEKADETKTEENKPYFQFTGDENFDVSDSEEEEDAENEGADEEDDDFANAFEVLDLARILVLRKLEDVEKKDNGNGKSTDVPPEVKTLRERLSDIHDLQAEISLEAERFADAVSDLRAALELKESLFPFEDPAVAECHYKLSLALEFDSVHKAEDGTVTEDQSGADTEKREEAIKHMEKAIESCKIRMAKEQSKLDNGEVTDEDKVAAAKRRIGNVKEIVADMEQRLLDLRRGPVSAEQNDDLNPLNGLLGQILGQAPEQQKAKLEEAVKNANDLSSFVKKKKQPAPASTSASAGEKRSVDEDGEQSSKRAKVEESTEE</sequence>
<feature type="compositionally biased region" description="Basic and acidic residues" evidence="7">
    <location>
        <begin position="1"/>
        <end position="18"/>
    </location>
</feature>
<dbReference type="InterPro" id="IPR019544">
    <property type="entry name" value="Tetratricopeptide_SHNi-TPR_dom"/>
</dbReference>